<dbReference type="Pfam" id="PF13715">
    <property type="entry name" value="CarbopepD_reg_2"/>
    <property type="match status" value="1"/>
</dbReference>
<evidence type="ECO:0000256" key="3">
    <source>
        <dbReference type="ARBA" id="ARBA00022452"/>
    </source>
</evidence>
<feature type="domain" description="TonB-dependent receptor plug" evidence="11">
    <location>
        <begin position="150"/>
        <end position="257"/>
    </location>
</feature>
<dbReference type="Gene3D" id="2.40.170.20">
    <property type="entry name" value="TonB-dependent receptor, beta-barrel domain"/>
    <property type="match status" value="1"/>
</dbReference>
<dbReference type="AlphaFoldDB" id="A0A0F5JHE4"/>
<dbReference type="InterPro" id="IPR037066">
    <property type="entry name" value="Plug_dom_sf"/>
</dbReference>
<evidence type="ECO:0000256" key="5">
    <source>
        <dbReference type="ARBA" id="ARBA00023077"/>
    </source>
</evidence>
<dbReference type="EMBL" id="AQHV01000010">
    <property type="protein sequence ID" value="KKB57139.1"/>
    <property type="molecule type" value="Genomic_DNA"/>
</dbReference>
<dbReference type="RefSeq" id="WP_009860414.1">
    <property type="nucleotide sequence ID" value="NZ_KQ033912.1"/>
</dbReference>
<evidence type="ECO:0000256" key="9">
    <source>
        <dbReference type="RuleBase" id="RU003357"/>
    </source>
</evidence>
<dbReference type="Proteomes" id="UP000033047">
    <property type="component" value="Unassembled WGS sequence"/>
</dbReference>
<keyword evidence="4 8" id="KW-0812">Transmembrane</keyword>
<dbReference type="InterPro" id="IPR000531">
    <property type="entry name" value="Beta-barrel_TonB"/>
</dbReference>
<dbReference type="InterPro" id="IPR036942">
    <property type="entry name" value="Beta-barrel_TonB_sf"/>
</dbReference>
<evidence type="ECO:0000256" key="8">
    <source>
        <dbReference type="PROSITE-ProRule" id="PRU01360"/>
    </source>
</evidence>
<evidence type="ECO:0000313" key="12">
    <source>
        <dbReference type="EMBL" id="KKB57139.1"/>
    </source>
</evidence>
<dbReference type="NCBIfam" id="TIGR04056">
    <property type="entry name" value="OMP_RagA_SusC"/>
    <property type="match status" value="1"/>
</dbReference>
<dbReference type="GO" id="GO:0009279">
    <property type="term" value="C:cell outer membrane"/>
    <property type="evidence" value="ECO:0007669"/>
    <property type="project" value="UniProtKB-SubCell"/>
</dbReference>
<dbReference type="Gene3D" id="2.60.40.1120">
    <property type="entry name" value="Carboxypeptidase-like, regulatory domain"/>
    <property type="match status" value="1"/>
</dbReference>
<dbReference type="FunFam" id="2.170.130.10:FF:000003">
    <property type="entry name" value="SusC/RagA family TonB-linked outer membrane protein"/>
    <property type="match status" value="1"/>
</dbReference>
<accession>A0A0F5JHE4</accession>
<evidence type="ECO:0000259" key="11">
    <source>
        <dbReference type="Pfam" id="PF07715"/>
    </source>
</evidence>
<evidence type="ECO:0000259" key="10">
    <source>
        <dbReference type="Pfam" id="PF00593"/>
    </source>
</evidence>
<keyword evidence="3 8" id="KW-1134">Transmembrane beta strand</keyword>
<comment type="caution">
    <text evidence="12">The sequence shown here is derived from an EMBL/GenBank/DDBJ whole genome shotgun (WGS) entry which is preliminary data.</text>
</comment>
<dbReference type="InterPro" id="IPR039426">
    <property type="entry name" value="TonB-dep_rcpt-like"/>
</dbReference>
<dbReference type="Gene3D" id="2.170.130.10">
    <property type="entry name" value="TonB-dependent receptor, plug domain"/>
    <property type="match status" value="1"/>
</dbReference>
<dbReference type="PROSITE" id="PS52016">
    <property type="entry name" value="TONB_DEPENDENT_REC_3"/>
    <property type="match status" value="1"/>
</dbReference>
<organism evidence="12 13">
    <name type="scientific">Parabacteroides goldsteinii DSM 19448 = WAL 12034</name>
    <dbReference type="NCBI Taxonomy" id="927665"/>
    <lineage>
        <taxon>Bacteria</taxon>
        <taxon>Pseudomonadati</taxon>
        <taxon>Bacteroidota</taxon>
        <taxon>Bacteroidia</taxon>
        <taxon>Bacteroidales</taxon>
        <taxon>Tannerellaceae</taxon>
        <taxon>Parabacteroides</taxon>
    </lineage>
</organism>
<reference evidence="12 13" key="1">
    <citation type="submission" date="2013-04" db="EMBL/GenBank/DDBJ databases">
        <title>The Genome Sequence of Parabacteroides goldsteinii DSM 19448.</title>
        <authorList>
            <consortium name="The Broad Institute Genomics Platform"/>
            <person name="Earl A."/>
            <person name="Ward D."/>
            <person name="Feldgarden M."/>
            <person name="Gevers D."/>
            <person name="Martens E."/>
            <person name="Sakamoto M."/>
            <person name="Benno Y."/>
            <person name="Song Y."/>
            <person name="Liu C."/>
            <person name="Lee J."/>
            <person name="Bolanos M."/>
            <person name="Vaisanen M.L."/>
            <person name="Finegold S.M."/>
            <person name="Walker B."/>
            <person name="Young S."/>
            <person name="Zeng Q."/>
            <person name="Gargeya S."/>
            <person name="Fitzgerald M."/>
            <person name="Haas B."/>
            <person name="Abouelleil A."/>
            <person name="Allen A.W."/>
            <person name="Alvarado L."/>
            <person name="Arachchi H.M."/>
            <person name="Berlin A.M."/>
            <person name="Chapman S.B."/>
            <person name="Gainer-Dewar J."/>
            <person name="Goldberg J."/>
            <person name="Griggs A."/>
            <person name="Gujja S."/>
            <person name="Hansen M."/>
            <person name="Howarth C."/>
            <person name="Imamovic A."/>
            <person name="Ireland A."/>
            <person name="Larimer J."/>
            <person name="McCowan C."/>
            <person name="Murphy C."/>
            <person name="Pearson M."/>
            <person name="Poon T.W."/>
            <person name="Priest M."/>
            <person name="Roberts A."/>
            <person name="Saif S."/>
            <person name="Shea T."/>
            <person name="Sisk P."/>
            <person name="Sykes S."/>
            <person name="Wortman J."/>
            <person name="Nusbaum C."/>
            <person name="Birren B."/>
        </authorList>
    </citation>
    <scope>NUCLEOTIDE SEQUENCE [LARGE SCALE GENOMIC DNA]</scope>
    <source>
        <strain evidence="12 13">DSM 19448</strain>
    </source>
</reference>
<dbReference type="InterPro" id="IPR023996">
    <property type="entry name" value="TonB-dep_OMP_SusC/RagA"/>
</dbReference>
<evidence type="ECO:0000256" key="7">
    <source>
        <dbReference type="ARBA" id="ARBA00023237"/>
    </source>
</evidence>
<evidence type="ECO:0000256" key="1">
    <source>
        <dbReference type="ARBA" id="ARBA00004571"/>
    </source>
</evidence>
<gene>
    <name evidence="12" type="ORF">HMPREF1535_01791</name>
</gene>
<dbReference type="InterPro" id="IPR023997">
    <property type="entry name" value="TonB-dep_OMP_SusC/RagA_CS"/>
</dbReference>
<dbReference type="Pfam" id="PF07715">
    <property type="entry name" value="Plug"/>
    <property type="match status" value="1"/>
</dbReference>
<evidence type="ECO:0000256" key="2">
    <source>
        <dbReference type="ARBA" id="ARBA00022448"/>
    </source>
</evidence>
<dbReference type="InterPro" id="IPR012910">
    <property type="entry name" value="Plug_dom"/>
</dbReference>
<comment type="similarity">
    <text evidence="8 9">Belongs to the TonB-dependent receptor family.</text>
</comment>
<dbReference type="SUPFAM" id="SSF49464">
    <property type="entry name" value="Carboxypeptidase regulatory domain-like"/>
    <property type="match status" value="1"/>
</dbReference>
<evidence type="ECO:0000313" key="13">
    <source>
        <dbReference type="Proteomes" id="UP000033047"/>
    </source>
</evidence>
<evidence type="ECO:0000256" key="4">
    <source>
        <dbReference type="ARBA" id="ARBA00022692"/>
    </source>
</evidence>
<sequence>MNQVQAKYKLVGSPLQKVGVLLLLILFIRPDVQAEANNPAFASGPDSNVPSITQQKGQKKLVKGTVSDDAGELMIGATISIKGTTQGVLSDMNGNYEIECTDNDILQVSYLGYTPQDIKVGNRKVIDVILTSDNVLLEEVQIIAYGTQKKLTVTGSVSSIDTKDLLKSPTSSIGNMLAGSVSGISTVQYSGQPGAEDPEIFVRGIASLDGARSQPLILVDGVERSFFRMDPNEIENITVLKDASATAVFGVRGANGVILVTTRRGKEGRTEISLSSSVGISEAMRVPEMMGSYDHAKYFNEMQLSDNPDLGPNDLRFSPYVLDMFRTNADPIMFPNTNWEDLMFKKTSLQTQHNLNISGGTKDVKFFISLGYLYQDGLLKRFYESYNPNYKNNRYNYRANLDINVTKSTTLKLGLGGRLETKKDPKFGEQNNLWMEILRVQPFSSPGFVDGNLVQIKNRYIPMTMRNLFSMYYGKGYTEASQNTMNLDMDLTQKLDFITKGLSFNIKGAYNTSYTGSKSWNGSMESYTPVYKSSLTDPGLAIDDPNFDHTIVYQLEGTASALSASEDWSTKTRDWYVEASLRYDRTFGDHKVGGLLLYNMTKQYYPKANTDIPKGYLGLVGRVTYAYKDRYLVDFNAGYNGSENFAPGKRYGFFPAASLGWVISEEKFMKQVDFISFLKLRASYGLVGNDILNEYKRFLYLPDSYSASSGGYYWGVNTPQAYPGASELILGNPDVTWEKAAKQNYGLDMNLLDQRLNFSLDVFFEKRKDILIQQNTVPGFVAADLPAVNLGKVNNKGYEISLGWNDKIGSKFRYWLKGNVSFSRNEIVYKDEIPQNEPYMYETGRSIGLNYGYVFDRFFEAKDFNEDGSTITGIPTQSGTFKPGDILFKDLNNDGVIDGDDKTYFGYGENPEYIFGLNAGFEYKGFDFSMNWTGATNVSRRLEEDFTRPFNTGDAPLMKWMVEERWTEEKGQSAQFPRFTQTNRMHNSQMSDFWVRDASYLRLKNLEIGYTLNTDVLKKVGIQKLRVFANGYNLLTFDHLGFIDPESKISNKNKYPNTRIYNFGVNVNF</sequence>
<keyword evidence="6 8" id="KW-0472">Membrane</keyword>
<evidence type="ECO:0000256" key="6">
    <source>
        <dbReference type="ARBA" id="ARBA00023136"/>
    </source>
</evidence>
<keyword evidence="5 9" id="KW-0798">TonB box</keyword>
<protein>
    <submittedName>
        <fullName evidence="12">SusC/RagA family TonB-linked outer membrane protein</fullName>
    </submittedName>
</protein>
<dbReference type="Pfam" id="PF00593">
    <property type="entry name" value="TonB_dep_Rec_b-barrel"/>
    <property type="match status" value="1"/>
</dbReference>
<dbReference type="STRING" id="927665.HMPREF1535_01791"/>
<dbReference type="NCBIfam" id="TIGR04057">
    <property type="entry name" value="SusC_RagA_signa"/>
    <property type="match status" value="1"/>
</dbReference>
<dbReference type="SUPFAM" id="SSF56935">
    <property type="entry name" value="Porins"/>
    <property type="match status" value="1"/>
</dbReference>
<feature type="domain" description="TonB-dependent receptor-like beta-barrel" evidence="10">
    <location>
        <begin position="472"/>
        <end position="1034"/>
    </location>
</feature>
<dbReference type="PATRIC" id="fig|927665.4.peg.1829"/>
<keyword evidence="2 8" id="KW-0813">Transport</keyword>
<name>A0A0F5JHE4_9BACT</name>
<proteinExistence type="inferred from homology"/>
<dbReference type="InterPro" id="IPR008969">
    <property type="entry name" value="CarboxyPept-like_regulatory"/>
</dbReference>
<comment type="subcellular location">
    <subcellularLocation>
        <location evidence="1 8">Cell outer membrane</location>
        <topology evidence="1 8">Multi-pass membrane protein</topology>
    </subcellularLocation>
</comment>
<keyword evidence="7 8" id="KW-0998">Cell outer membrane</keyword>
<dbReference type="HOGENOM" id="CLU_004317_1_0_10"/>